<comment type="caution">
    <text evidence="2">The sequence shown here is derived from an EMBL/GenBank/DDBJ whole genome shotgun (WGS) entry which is preliminary data.</text>
</comment>
<dbReference type="InterPro" id="IPR036291">
    <property type="entry name" value="NAD(P)-bd_dom_sf"/>
</dbReference>
<dbReference type="Proteomes" id="UP000255355">
    <property type="component" value="Unassembled WGS sequence"/>
</dbReference>
<dbReference type="OrthoDB" id="9810734at2"/>
<dbReference type="InterPro" id="IPR026055">
    <property type="entry name" value="FAR"/>
</dbReference>
<reference evidence="2 3" key="1">
    <citation type="submission" date="2018-07" db="EMBL/GenBank/DDBJ databases">
        <title>Genomic Encyclopedia of Type Strains, Phase IV (KMG-IV): sequencing the most valuable type-strain genomes for metagenomic binning, comparative biology and taxonomic classification.</title>
        <authorList>
            <person name="Goeker M."/>
        </authorList>
    </citation>
    <scope>NUCLEOTIDE SEQUENCE [LARGE SCALE GENOMIC DNA]</scope>
    <source>
        <strain evidence="2 3">DSM 44952</strain>
    </source>
</reference>
<dbReference type="GO" id="GO:0035336">
    <property type="term" value="P:long-chain fatty-acyl-CoA metabolic process"/>
    <property type="evidence" value="ECO:0007669"/>
    <property type="project" value="TreeGrafter"/>
</dbReference>
<dbReference type="InterPro" id="IPR013120">
    <property type="entry name" value="FAR_NAD-bd"/>
</dbReference>
<name>A0A370HBR2_9NOCA</name>
<keyword evidence="3" id="KW-1185">Reference proteome</keyword>
<dbReference type="SUPFAM" id="SSF51735">
    <property type="entry name" value="NAD(P)-binding Rossmann-fold domains"/>
    <property type="match status" value="1"/>
</dbReference>
<proteinExistence type="predicted"/>
<accession>A0A370HBR2</accession>
<dbReference type="EMBL" id="QQAZ01000002">
    <property type="protein sequence ID" value="RDI54348.1"/>
    <property type="molecule type" value="Genomic_DNA"/>
</dbReference>
<gene>
    <name evidence="2" type="ORF">DFR68_102473</name>
</gene>
<dbReference type="RefSeq" id="WP_084519752.1">
    <property type="nucleotide sequence ID" value="NZ_QQAZ01000002.1"/>
</dbReference>
<evidence type="ECO:0000259" key="1">
    <source>
        <dbReference type="Pfam" id="PF07993"/>
    </source>
</evidence>
<evidence type="ECO:0000313" key="2">
    <source>
        <dbReference type="EMBL" id="RDI54348.1"/>
    </source>
</evidence>
<evidence type="ECO:0000313" key="3">
    <source>
        <dbReference type="Proteomes" id="UP000255355"/>
    </source>
</evidence>
<dbReference type="Pfam" id="PF07993">
    <property type="entry name" value="NAD_binding_4"/>
    <property type="match status" value="1"/>
</dbReference>
<dbReference type="Gene3D" id="3.40.50.720">
    <property type="entry name" value="NAD(P)-binding Rossmann-like Domain"/>
    <property type="match status" value="1"/>
</dbReference>
<protein>
    <submittedName>
        <fullName evidence="2">Male sterility protein</fullName>
    </submittedName>
</protein>
<dbReference type="AlphaFoldDB" id="A0A370HBR2"/>
<dbReference type="PANTHER" id="PTHR11011">
    <property type="entry name" value="MALE STERILITY PROTEIN 2-RELATED"/>
    <property type="match status" value="1"/>
</dbReference>
<dbReference type="PANTHER" id="PTHR11011:SF45">
    <property type="entry name" value="FATTY ACYL-COA REDUCTASE CG8306-RELATED"/>
    <property type="match status" value="1"/>
</dbReference>
<sequence>MTGRCEVLVSGASGLVGAEVAARLVAAGTPVTTVLHRNSQILRNDGGSVDRVVSVTGNVRRPRFGLSAETEAELAGRVGVVVHAAATTAFDATAEEYEELNVRGAAHAIDLALRWDVPLVHVSTAYVCGMRGGTVAEGDLDAGQEFGNGYEDSKFRAERLVRGTPGLRWAIVRPGIVTGAVGTGAIRDYKNLYTVVKLIVEGKLRSLPGRYDATLALAPVDHVADVVAAVVRDIGAVHGRTFHAVGRDTLSLREVSDVLAEYPSFHVATFVPAASFAVADLDPVEREYYLRIGALYTSYFARRLRFDTANTDALLGRPAPATGKDYLRLLLDYCLESGYLGTPLPSIEEVLAAHAGPDAAALPQPFRRAGNVSGERAGSVGGERAWVAGVAPSGADRGGCP</sequence>
<dbReference type="STRING" id="1210089.GCA_001613165_03734"/>
<feature type="domain" description="Thioester reductase (TE)" evidence="1">
    <location>
        <begin position="48"/>
        <end position="226"/>
    </location>
</feature>
<dbReference type="GO" id="GO:0080019">
    <property type="term" value="F:alcohol-forming very long-chain fatty acyl-CoA reductase activity"/>
    <property type="evidence" value="ECO:0007669"/>
    <property type="project" value="InterPro"/>
</dbReference>
<organism evidence="2 3">
    <name type="scientific">Nocardia mexicana</name>
    <dbReference type="NCBI Taxonomy" id="279262"/>
    <lineage>
        <taxon>Bacteria</taxon>
        <taxon>Bacillati</taxon>
        <taxon>Actinomycetota</taxon>
        <taxon>Actinomycetes</taxon>
        <taxon>Mycobacteriales</taxon>
        <taxon>Nocardiaceae</taxon>
        <taxon>Nocardia</taxon>
    </lineage>
</organism>